<dbReference type="RefSeq" id="WP_144994048.1">
    <property type="nucleotide sequence ID" value="NZ_VNJK01000004.1"/>
</dbReference>
<name>A0A559IHQ3_9BACL</name>
<dbReference type="Proteomes" id="UP000318102">
    <property type="component" value="Unassembled WGS sequence"/>
</dbReference>
<protein>
    <submittedName>
        <fullName evidence="1">Uncharacterized protein</fullName>
    </submittedName>
</protein>
<organism evidence="1 2">
    <name type="scientific">Paenibacillus agilis</name>
    <dbReference type="NCBI Taxonomy" id="3020863"/>
    <lineage>
        <taxon>Bacteria</taxon>
        <taxon>Bacillati</taxon>
        <taxon>Bacillota</taxon>
        <taxon>Bacilli</taxon>
        <taxon>Bacillales</taxon>
        <taxon>Paenibacillaceae</taxon>
        <taxon>Paenibacillus</taxon>
    </lineage>
</organism>
<proteinExistence type="predicted"/>
<sequence>MSVYYSQQIDNVERNGKAPYDKITLLVRNQCPQQSNLLVRLTANDAVFAQHLHRLMPTGVPNAEVQLSDIRLIGGKIVVQLFTTISGRHPLDVILRVYNRRGHIIHEWGMLSFTEITG</sequence>
<reference evidence="1 2" key="1">
    <citation type="submission" date="2019-07" db="EMBL/GenBank/DDBJ databases">
        <authorList>
            <person name="Kim J."/>
        </authorList>
    </citation>
    <scope>NUCLEOTIDE SEQUENCE [LARGE SCALE GENOMIC DNA]</scope>
    <source>
        <strain evidence="1 2">N4</strain>
    </source>
</reference>
<dbReference type="EMBL" id="VNJK01000004">
    <property type="protein sequence ID" value="TVX87196.1"/>
    <property type="molecule type" value="Genomic_DNA"/>
</dbReference>
<dbReference type="OrthoDB" id="2609015at2"/>
<keyword evidence="2" id="KW-1185">Reference proteome</keyword>
<gene>
    <name evidence="1" type="ORF">FPZ44_22190</name>
</gene>
<evidence type="ECO:0000313" key="2">
    <source>
        <dbReference type="Proteomes" id="UP000318102"/>
    </source>
</evidence>
<dbReference type="AlphaFoldDB" id="A0A559IHQ3"/>
<accession>A0A559IHQ3</accession>
<comment type="caution">
    <text evidence="1">The sequence shown here is derived from an EMBL/GenBank/DDBJ whole genome shotgun (WGS) entry which is preliminary data.</text>
</comment>
<evidence type="ECO:0000313" key="1">
    <source>
        <dbReference type="EMBL" id="TVX87196.1"/>
    </source>
</evidence>